<dbReference type="AlphaFoldDB" id="A0ABD0UQX1"/>
<feature type="compositionally biased region" description="Basic and acidic residues" evidence="1">
    <location>
        <begin position="28"/>
        <end position="41"/>
    </location>
</feature>
<evidence type="ECO:0000313" key="3">
    <source>
        <dbReference type="Proteomes" id="UP001552299"/>
    </source>
</evidence>
<dbReference type="EMBL" id="JANQDX010000012">
    <property type="protein sequence ID" value="KAL0915091.1"/>
    <property type="molecule type" value="Genomic_DNA"/>
</dbReference>
<organism evidence="2 3">
    <name type="scientific">Dendrobium thyrsiflorum</name>
    <name type="common">Pinecone-like raceme dendrobium</name>
    <name type="synonym">Orchid</name>
    <dbReference type="NCBI Taxonomy" id="117978"/>
    <lineage>
        <taxon>Eukaryota</taxon>
        <taxon>Viridiplantae</taxon>
        <taxon>Streptophyta</taxon>
        <taxon>Embryophyta</taxon>
        <taxon>Tracheophyta</taxon>
        <taxon>Spermatophyta</taxon>
        <taxon>Magnoliopsida</taxon>
        <taxon>Liliopsida</taxon>
        <taxon>Asparagales</taxon>
        <taxon>Orchidaceae</taxon>
        <taxon>Epidendroideae</taxon>
        <taxon>Malaxideae</taxon>
        <taxon>Dendrobiinae</taxon>
        <taxon>Dendrobium</taxon>
    </lineage>
</organism>
<keyword evidence="3" id="KW-1185">Reference proteome</keyword>
<name>A0ABD0UQX1_DENTH</name>
<dbReference type="Proteomes" id="UP001552299">
    <property type="component" value="Unassembled WGS sequence"/>
</dbReference>
<feature type="region of interest" description="Disordered" evidence="1">
    <location>
        <begin position="1"/>
        <end position="72"/>
    </location>
</feature>
<evidence type="ECO:0000313" key="2">
    <source>
        <dbReference type="EMBL" id="KAL0915091.1"/>
    </source>
</evidence>
<sequence length="72" mass="7853">MVEFGTANQPISWGDAFNQASSAGTLRPKLEGIKRETEDRSCPLAPPRPPPEFCRTTAGPPPKGPKFRRTTT</sequence>
<feature type="compositionally biased region" description="Polar residues" evidence="1">
    <location>
        <begin position="1"/>
        <end position="11"/>
    </location>
</feature>
<protein>
    <submittedName>
        <fullName evidence="2">Uncharacterized protein</fullName>
    </submittedName>
</protein>
<reference evidence="2 3" key="1">
    <citation type="journal article" date="2024" name="Plant Biotechnol. J.">
        <title>Dendrobium thyrsiflorum genome and its molecular insights into genes involved in important horticultural traits.</title>
        <authorList>
            <person name="Chen B."/>
            <person name="Wang J.Y."/>
            <person name="Zheng P.J."/>
            <person name="Li K.L."/>
            <person name="Liang Y.M."/>
            <person name="Chen X.F."/>
            <person name="Zhang C."/>
            <person name="Zhao X."/>
            <person name="He X."/>
            <person name="Zhang G.Q."/>
            <person name="Liu Z.J."/>
            <person name="Xu Q."/>
        </authorList>
    </citation>
    <scope>NUCLEOTIDE SEQUENCE [LARGE SCALE GENOMIC DNA]</scope>
    <source>
        <strain evidence="2">GZMU011</strain>
    </source>
</reference>
<proteinExistence type="predicted"/>
<evidence type="ECO:0000256" key="1">
    <source>
        <dbReference type="SAM" id="MobiDB-lite"/>
    </source>
</evidence>
<gene>
    <name evidence="2" type="ORF">M5K25_015492</name>
</gene>
<accession>A0ABD0UQX1</accession>
<comment type="caution">
    <text evidence="2">The sequence shown here is derived from an EMBL/GenBank/DDBJ whole genome shotgun (WGS) entry which is preliminary data.</text>
</comment>